<keyword evidence="3" id="KW-1185">Reference proteome</keyword>
<dbReference type="PANTHER" id="PTHR46619">
    <property type="entry name" value="RNA RECOGNITION MOTIF XS DOMAIN PROTEIN-RELATED"/>
    <property type="match status" value="1"/>
</dbReference>
<protein>
    <submittedName>
        <fullName evidence="2">Uncharacterized protein</fullName>
    </submittedName>
</protein>
<organism evidence="2 3">
    <name type="scientific">Ambrosia artemisiifolia</name>
    <name type="common">Common ragweed</name>
    <dbReference type="NCBI Taxonomy" id="4212"/>
    <lineage>
        <taxon>Eukaryota</taxon>
        <taxon>Viridiplantae</taxon>
        <taxon>Streptophyta</taxon>
        <taxon>Embryophyta</taxon>
        <taxon>Tracheophyta</taxon>
        <taxon>Spermatophyta</taxon>
        <taxon>Magnoliopsida</taxon>
        <taxon>eudicotyledons</taxon>
        <taxon>Gunneridae</taxon>
        <taxon>Pentapetalae</taxon>
        <taxon>asterids</taxon>
        <taxon>campanulids</taxon>
        <taxon>Asterales</taxon>
        <taxon>Asteraceae</taxon>
        <taxon>Asteroideae</taxon>
        <taxon>Heliantheae alliance</taxon>
        <taxon>Heliantheae</taxon>
        <taxon>Ambrosia</taxon>
    </lineage>
</organism>
<dbReference type="PANTHER" id="PTHR46619:SF3">
    <property type="entry name" value="RNA RECOGNITION MOTIF XS DOMAIN PROTEIN"/>
    <property type="match status" value="1"/>
</dbReference>
<evidence type="ECO:0000256" key="1">
    <source>
        <dbReference type="SAM" id="MobiDB-lite"/>
    </source>
</evidence>
<feature type="compositionally biased region" description="Low complexity" evidence="1">
    <location>
        <begin position="25"/>
        <end position="46"/>
    </location>
</feature>
<evidence type="ECO:0000313" key="2">
    <source>
        <dbReference type="EMBL" id="KAI7744913.1"/>
    </source>
</evidence>
<sequence>MAGANPQKNNHHPSSSSSSHHHKSQPQSTTTTNNKPSPSNPHSNPNKPKPKPSPKLNPNPRPETFPPPHPHPPPPPAYGFHMLDRRTIVLADGTARSYFALPPDYQDLPPVIPRGPIRPPGPDPWLGFDNRDHYRQQNQEYWNNLEGGNRKRKFGEEVNDEFARQRQQLLQYGAGPSSREEGRAGKVMRPGGVNEVDEGKVKSAFLNFVRVLNENGNQKKKYLADGKQGALQCLACGRCIR</sequence>
<proteinExistence type="predicted"/>
<reference evidence="2" key="1">
    <citation type="submission" date="2022-06" db="EMBL/GenBank/DDBJ databases">
        <title>Uncovering the hologenomic basis of an extraordinary plant invasion.</title>
        <authorList>
            <person name="Bieker V.C."/>
            <person name="Martin M.D."/>
            <person name="Gilbert T."/>
            <person name="Hodgins K."/>
            <person name="Battlay P."/>
            <person name="Petersen B."/>
            <person name="Wilson J."/>
        </authorList>
    </citation>
    <scope>NUCLEOTIDE SEQUENCE</scope>
    <source>
        <strain evidence="2">AA19_3_7</strain>
        <tissue evidence="2">Leaf</tissue>
    </source>
</reference>
<name>A0AAD5GMC3_AMBAR</name>
<comment type="caution">
    <text evidence="2">The sequence shown here is derived from an EMBL/GenBank/DDBJ whole genome shotgun (WGS) entry which is preliminary data.</text>
</comment>
<feature type="compositionally biased region" description="Pro residues" evidence="1">
    <location>
        <begin position="51"/>
        <end position="77"/>
    </location>
</feature>
<feature type="compositionally biased region" description="Low complexity" evidence="1">
    <location>
        <begin position="1"/>
        <end position="18"/>
    </location>
</feature>
<accession>A0AAD5GMC3</accession>
<evidence type="ECO:0000313" key="3">
    <source>
        <dbReference type="Proteomes" id="UP001206925"/>
    </source>
</evidence>
<dbReference type="AlphaFoldDB" id="A0AAD5GMC3"/>
<feature type="region of interest" description="Disordered" evidence="1">
    <location>
        <begin position="1"/>
        <end position="80"/>
    </location>
</feature>
<dbReference type="Proteomes" id="UP001206925">
    <property type="component" value="Unassembled WGS sequence"/>
</dbReference>
<dbReference type="EMBL" id="JAMZMK010007416">
    <property type="protein sequence ID" value="KAI7744913.1"/>
    <property type="molecule type" value="Genomic_DNA"/>
</dbReference>
<gene>
    <name evidence="2" type="ORF">M8C21_021594</name>
</gene>